<dbReference type="SUPFAM" id="SSF51679">
    <property type="entry name" value="Bacterial luciferase-like"/>
    <property type="match status" value="1"/>
</dbReference>
<dbReference type="NCBIfam" id="TIGR03620">
    <property type="entry name" value="F420_MSMEG_4141"/>
    <property type="match status" value="1"/>
</dbReference>
<dbReference type="OrthoDB" id="4760590at2"/>
<dbReference type="RefSeq" id="WP_153349049.1">
    <property type="nucleotide sequence ID" value="NZ_WEGI01000024.1"/>
</dbReference>
<dbReference type="Proteomes" id="UP000431401">
    <property type="component" value="Unassembled WGS sequence"/>
</dbReference>
<feature type="domain" description="Luciferase-like" evidence="2">
    <location>
        <begin position="19"/>
        <end position="271"/>
    </location>
</feature>
<evidence type="ECO:0000259" key="2">
    <source>
        <dbReference type="Pfam" id="PF00296"/>
    </source>
</evidence>
<reference evidence="3 4" key="1">
    <citation type="submission" date="2019-10" db="EMBL/GenBank/DDBJ databases">
        <title>Nocardia macrotermitis sp. nov. and Nocardia aurantia sp. nov., isolated from the gut of fungus growing-termite Macrotermes natalensis.</title>
        <authorList>
            <person name="Benndorf R."/>
            <person name="Schwitalla J."/>
            <person name="Martin K."/>
            <person name="De Beer W."/>
            <person name="Kaster A.-K."/>
            <person name="Vollmers J."/>
            <person name="Poulsen M."/>
            <person name="Beemelmanns C."/>
        </authorList>
    </citation>
    <scope>NUCLEOTIDE SEQUENCE [LARGE SCALE GENOMIC DNA]</scope>
    <source>
        <strain evidence="3 4">RB56</strain>
    </source>
</reference>
<comment type="caution">
    <text evidence="3">The sequence shown here is derived from an EMBL/GenBank/DDBJ whole genome shotgun (WGS) entry which is preliminary data.</text>
</comment>
<dbReference type="Gene3D" id="3.20.20.30">
    <property type="entry name" value="Luciferase-like domain"/>
    <property type="match status" value="1"/>
</dbReference>
<dbReference type="InterPro" id="IPR050564">
    <property type="entry name" value="F420-G6PD/mer"/>
</dbReference>
<proteinExistence type="predicted"/>
<evidence type="ECO:0000313" key="3">
    <source>
        <dbReference type="EMBL" id="MQY31837.1"/>
    </source>
</evidence>
<keyword evidence="4" id="KW-1185">Reference proteome</keyword>
<organism evidence="3 4">
    <name type="scientific">Nocardia aurantia</name>
    <dbReference type="NCBI Taxonomy" id="2585199"/>
    <lineage>
        <taxon>Bacteria</taxon>
        <taxon>Bacillati</taxon>
        <taxon>Actinomycetota</taxon>
        <taxon>Actinomycetes</taxon>
        <taxon>Mycobacteriales</taxon>
        <taxon>Nocardiaceae</taxon>
        <taxon>Nocardia</taxon>
    </lineage>
</organism>
<name>A0A7K0E238_9NOCA</name>
<protein>
    <recommendedName>
        <fullName evidence="2">Luciferase-like domain-containing protein</fullName>
    </recommendedName>
</protein>
<dbReference type="InterPro" id="IPR019922">
    <property type="entry name" value="Lucif-like_OxRdatse_MSMEG_4141"/>
</dbReference>
<dbReference type="InterPro" id="IPR036661">
    <property type="entry name" value="Luciferase-like_sf"/>
</dbReference>
<dbReference type="Pfam" id="PF00296">
    <property type="entry name" value="Bac_luciferase"/>
    <property type="match status" value="1"/>
</dbReference>
<dbReference type="EMBL" id="WEGI01000024">
    <property type="protein sequence ID" value="MQY31837.1"/>
    <property type="molecule type" value="Genomic_DNA"/>
</dbReference>
<accession>A0A7K0E238</accession>
<gene>
    <name evidence="3" type="ORF">NRB56_74480</name>
</gene>
<dbReference type="GO" id="GO:0016705">
    <property type="term" value="F:oxidoreductase activity, acting on paired donors, with incorporation or reduction of molecular oxygen"/>
    <property type="evidence" value="ECO:0007669"/>
    <property type="project" value="InterPro"/>
</dbReference>
<sequence>MTKTRFTLPAVGLWTGALDTVPAARAQEIAAELESLGYGALWIPEVAGRDPFVHLALLLSATERLIGATGIANIWARDAVATSGATKALTEAFPERVLIGLGVSHQNLVGGLRGHTYGKPLTAMREYLDGIDGAPYTAQRPTTPARYVLAALRPKMLGLSGERTEGAHTFFVTPEHTAQAREILGSEPLLAPEQAVILETDPVKAREIGRRYTSTYLGQPNYVNSIKTLGFTEEDLVDGGTDAFVDALVAWGDVEAVVTRVQAHLDAGADHVAVQVLSAQKRSVPEAQWRALAEPLASLSR</sequence>
<evidence type="ECO:0000313" key="4">
    <source>
        <dbReference type="Proteomes" id="UP000431401"/>
    </source>
</evidence>
<evidence type="ECO:0000256" key="1">
    <source>
        <dbReference type="ARBA" id="ARBA00023002"/>
    </source>
</evidence>
<dbReference type="PANTHER" id="PTHR43244">
    <property type="match status" value="1"/>
</dbReference>
<dbReference type="InterPro" id="IPR011251">
    <property type="entry name" value="Luciferase-like_dom"/>
</dbReference>
<keyword evidence="1" id="KW-0560">Oxidoreductase</keyword>
<dbReference type="PANTHER" id="PTHR43244:SF1">
    <property type="entry name" value="5,10-METHYLENETETRAHYDROMETHANOPTERIN REDUCTASE"/>
    <property type="match status" value="1"/>
</dbReference>
<dbReference type="AlphaFoldDB" id="A0A7K0E238"/>